<reference evidence="2" key="1">
    <citation type="submission" date="2023-10" db="EMBL/GenBank/DDBJ databases">
        <authorList>
            <person name="Chen Y."/>
            <person name="Shah S."/>
            <person name="Dougan E. K."/>
            <person name="Thang M."/>
            <person name="Chan C."/>
        </authorList>
    </citation>
    <scope>NUCLEOTIDE SEQUENCE [LARGE SCALE GENOMIC DNA]</scope>
</reference>
<dbReference type="EMBL" id="CAUYUJ010003921">
    <property type="protein sequence ID" value="CAK0807398.1"/>
    <property type="molecule type" value="Genomic_DNA"/>
</dbReference>
<accession>A0ABN9QMQ3</accession>
<comment type="caution">
    <text evidence="2">The sequence shown here is derived from an EMBL/GenBank/DDBJ whole genome shotgun (WGS) entry which is preliminary data.</text>
</comment>
<protein>
    <submittedName>
        <fullName evidence="2">Uncharacterized protein</fullName>
    </submittedName>
</protein>
<feature type="non-terminal residue" evidence="2">
    <location>
        <position position="153"/>
    </location>
</feature>
<gene>
    <name evidence="2" type="ORF">PCOR1329_LOCUS13291</name>
</gene>
<evidence type="ECO:0000313" key="2">
    <source>
        <dbReference type="EMBL" id="CAK0807398.1"/>
    </source>
</evidence>
<feature type="non-terminal residue" evidence="2">
    <location>
        <position position="1"/>
    </location>
</feature>
<evidence type="ECO:0000256" key="1">
    <source>
        <dbReference type="SAM" id="MobiDB-lite"/>
    </source>
</evidence>
<organism evidence="2 3">
    <name type="scientific">Prorocentrum cordatum</name>
    <dbReference type="NCBI Taxonomy" id="2364126"/>
    <lineage>
        <taxon>Eukaryota</taxon>
        <taxon>Sar</taxon>
        <taxon>Alveolata</taxon>
        <taxon>Dinophyceae</taxon>
        <taxon>Prorocentrales</taxon>
        <taxon>Prorocentraceae</taxon>
        <taxon>Prorocentrum</taxon>
    </lineage>
</organism>
<dbReference type="Proteomes" id="UP001189429">
    <property type="component" value="Unassembled WGS sequence"/>
</dbReference>
<feature type="region of interest" description="Disordered" evidence="1">
    <location>
        <begin position="1"/>
        <end position="24"/>
    </location>
</feature>
<keyword evidence="3" id="KW-1185">Reference proteome</keyword>
<proteinExistence type="predicted"/>
<sequence length="153" mass="16535">QVQHFARAGPPPDGGSGGPHESWGRPRVLKEEELRSMEAALSWLAPLLSALAVCLDVWLPFPVHRGRAALGTEAAAGAPERRRGRTAGSAAARIGPCKWTSPCVEHPFTARWNYFSIYDGICTSEFATATRLLDEDLRHLCACQGELVSPETG</sequence>
<evidence type="ECO:0000313" key="3">
    <source>
        <dbReference type="Proteomes" id="UP001189429"/>
    </source>
</evidence>
<name>A0ABN9QMQ3_9DINO</name>